<feature type="transmembrane region" description="Helical" evidence="1">
    <location>
        <begin position="40"/>
        <end position="58"/>
    </location>
</feature>
<keyword evidence="1" id="KW-0472">Membrane</keyword>
<accession>A0ABP5JPX2</accession>
<comment type="caution">
    <text evidence="2">The sequence shown here is derived from an EMBL/GenBank/DDBJ whole genome shotgun (WGS) entry which is preliminary data.</text>
</comment>
<proteinExistence type="predicted"/>
<evidence type="ECO:0000313" key="2">
    <source>
        <dbReference type="EMBL" id="GAA2121051.1"/>
    </source>
</evidence>
<keyword evidence="3" id="KW-1185">Reference proteome</keyword>
<dbReference type="RefSeq" id="WP_344303054.1">
    <property type="nucleotide sequence ID" value="NZ_BAAAQQ010000007.1"/>
</dbReference>
<reference evidence="3" key="1">
    <citation type="journal article" date="2019" name="Int. J. Syst. Evol. Microbiol.">
        <title>The Global Catalogue of Microorganisms (GCM) 10K type strain sequencing project: providing services to taxonomists for standard genome sequencing and annotation.</title>
        <authorList>
            <consortium name="The Broad Institute Genomics Platform"/>
            <consortium name="The Broad Institute Genome Sequencing Center for Infectious Disease"/>
            <person name="Wu L."/>
            <person name="Ma J."/>
        </authorList>
    </citation>
    <scope>NUCLEOTIDE SEQUENCE [LARGE SCALE GENOMIC DNA]</scope>
    <source>
        <strain evidence="3">JCM 16021</strain>
    </source>
</reference>
<evidence type="ECO:0000313" key="3">
    <source>
        <dbReference type="Proteomes" id="UP001500575"/>
    </source>
</evidence>
<organism evidence="2 3">
    <name type="scientific">Nocardioides bigeumensis</name>
    <dbReference type="NCBI Taxonomy" id="433657"/>
    <lineage>
        <taxon>Bacteria</taxon>
        <taxon>Bacillati</taxon>
        <taxon>Actinomycetota</taxon>
        <taxon>Actinomycetes</taxon>
        <taxon>Propionibacteriales</taxon>
        <taxon>Nocardioidaceae</taxon>
        <taxon>Nocardioides</taxon>
    </lineage>
</organism>
<feature type="transmembrane region" description="Helical" evidence="1">
    <location>
        <begin position="7"/>
        <end position="28"/>
    </location>
</feature>
<sequence length="97" mass="9939">MGSPRRIVAVIVLLVAGVLSLPVVAFFFDGEGSENWIVPVQLLVMAVLGAFVGRALGLGGDHASRTRDTVAGVVTGLVCAVLGVVLFFLLLSGFDGA</sequence>
<gene>
    <name evidence="2" type="ORF">GCM10009843_14960</name>
</gene>
<protein>
    <submittedName>
        <fullName evidence="2">Uncharacterized protein</fullName>
    </submittedName>
</protein>
<feature type="transmembrane region" description="Helical" evidence="1">
    <location>
        <begin position="70"/>
        <end position="91"/>
    </location>
</feature>
<name>A0ABP5JPX2_9ACTN</name>
<keyword evidence="1" id="KW-1133">Transmembrane helix</keyword>
<evidence type="ECO:0000256" key="1">
    <source>
        <dbReference type="SAM" id="Phobius"/>
    </source>
</evidence>
<dbReference type="EMBL" id="BAAAQQ010000007">
    <property type="protein sequence ID" value="GAA2121051.1"/>
    <property type="molecule type" value="Genomic_DNA"/>
</dbReference>
<keyword evidence="1" id="KW-0812">Transmembrane</keyword>
<dbReference type="Proteomes" id="UP001500575">
    <property type="component" value="Unassembled WGS sequence"/>
</dbReference>